<sequence>MAARSCHTAPVRYQQVREPRQRNLSRQIGGLHHEQGRVKAKTKPRCKSQGPAPARDFLFLLTDRAPRLIAPLPMQHTNTRITQPLIRQTGSYNPSYAKKEGRRAMQPRAVNGHR</sequence>
<keyword evidence="3" id="KW-1185">Reference proteome</keyword>
<dbReference type="AlphaFoldDB" id="A0A9P0HKA9"/>
<organism evidence="2 3">
    <name type="scientific">Nezara viridula</name>
    <name type="common">Southern green stink bug</name>
    <name type="synonym">Cimex viridulus</name>
    <dbReference type="NCBI Taxonomy" id="85310"/>
    <lineage>
        <taxon>Eukaryota</taxon>
        <taxon>Metazoa</taxon>
        <taxon>Ecdysozoa</taxon>
        <taxon>Arthropoda</taxon>
        <taxon>Hexapoda</taxon>
        <taxon>Insecta</taxon>
        <taxon>Pterygota</taxon>
        <taxon>Neoptera</taxon>
        <taxon>Paraneoptera</taxon>
        <taxon>Hemiptera</taxon>
        <taxon>Heteroptera</taxon>
        <taxon>Panheteroptera</taxon>
        <taxon>Pentatomomorpha</taxon>
        <taxon>Pentatomoidea</taxon>
        <taxon>Pentatomidae</taxon>
        <taxon>Pentatominae</taxon>
        <taxon>Nezara</taxon>
    </lineage>
</organism>
<evidence type="ECO:0000313" key="3">
    <source>
        <dbReference type="Proteomes" id="UP001152798"/>
    </source>
</evidence>
<evidence type="ECO:0000313" key="2">
    <source>
        <dbReference type="EMBL" id="CAH1403247.1"/>
    </source>
</evidence>
<accession>A0A9P0HKA9</accession>
<name>A0A9P0HKA9_NEZVI</name>
<proteinExistence type="predicted"/>
<dbReference type="EMBL" id="OV725081">
    <property type="protein sequence ID" value="CAH1403247.1"/>
    <property type="molecule type" value="Genomic_DNA"/>
</dbReference>
<gene>
    <name evidence="2" type="ORF">NEZAVI_LOCUS11882</name>
</gene>
<protein>
    <submittedName>
        <fullName evidence="2">Uncharacterized protein</fullName>
    </submittedName>
</protein>
<reference evidence="2" key="1">
    <citation type="submission" date="2022-01" db="EMBL/GenBank/DDBJ databases">
        <authorList>
            <person name="King R."/>
        </authorList>
    </citation>
    <scope>NUCLEOTIDE SEQUENCE</scope>
</reference>
<dbReference type="Proteomes" id="UP001152798">
    <property type="component" value="Chromosome 5"/>
</dbReference>
<evidence type="ECO:0000256" key="1">
    <source>
        <dbReference type="SAM" id="MobiDB-lite"/>
    </source>
</evidence>
<feature type="region of interest" description="Disordered" evidence="1">
    <location>
        <begin position="17"/>
        <end position="52"/>
    </location>
</feature>
<feature type="region of interest" description="Disordered" evidence="1">
    <location>
        <begin position="88"/>
        <end position="114"/>
    </location>
</feature>